<reference evidence="5 6" key="1">
    <citation type="submission" date="2018-05" db="EMBL/GenBank/DDBJ databases">
        <title>A metagenomic window into the 2 km-deep terrestrial subsurface aquifer revealed taxonomically and functionally diverse microbial community comprising novel uncultured bacterial lineages.</title>
        <authorList>
            <person name="Kadnikov V.V."/>
            <person name="Mardanov A.V."/>
            <person name="Beletsky A.V."/>
            <person name="Banks D."/>
            <person name="Pimenov N.V."/>
            <person name="Frank Y.A."/>
            <person name="Karnachuk O.V."/>
            <person name="Ravin N.V."/>
        </authorList>
    </citation>
    <scope>NUCLEOTIDE SEQUENCE [LARGE SCALE GENOMIC DNA]</scope>
    <source>
        <strain evidence="5">BY5</strain>
    </source>
</reference>
<dbReference type="SMART" id="SM00883">
    <property type="entry name" value="Cpn10"/>
    <property type="match status" value="1"/>
</dbReference>
<evidence type="ECO:0000256" key="2">
    <source>
        <dbReference type="ARBA" id="ARBA00023186"/>
    </source>
</evidence>
<accession>A0A367ZLX8</accession>
<dbReference type="GO" id="GO:0005524">
    <property type="term" value="F:ATP binding"/>
    <property type="evidence" value="ECO:0007669"/>
    <property type="project" value="InterPro"/>
</dbReference>
<organism evidence="5 6">
    <name type="scientific">Candidatus Ozemobacter sibiricus</name>
    <dbReference type="NCBI Taxonomy" id="2268124"/>
    <lineage>
        <taxon>Bacteria</taxon>
        <taxon>Candidatus Ozemobacteria</taxon>
        <taxon>Candidatus Ozemobacterales</taxon>
        <taxon>Candidatus Ozemobacteraceae</taxon>
        <taxon>Candidatus Ozemobacter</taxon>
    </lineage>
</organism>
<keyword evidence="3" id="KW-0963">Cytoplasm</keyword>
<dbReference type="HAMAP" id="MF_00580">
    <property type="entry name" value="CH10"/>
    <property type="match status" value="1"/>
</dbReference>
<dbReference type="CDD" id="cd00320">
    <property type="entry name" value="cpn10"/>
    <property type="match status" value="1"/>
</dbReference>
<dbReference type="NCBIfam" id="NF001533">
    <property type="entry name" value="PRK00364.2-4"/>
    <property type="match status" value="1"/>
</dbReference>
<keyword evidence="5" id="KW-0346">Stress response</keyword>
<dbReference type="GO" id="GO:0044183">
    <property type="term" value="F:protein folding chaperone"/>
    <property type="evidence" value="ECO:0007669"/>
    <property type="project" value="InterPro"/>
</dbReference>
<comment type="subunit">
    <text evidence="3">Heptamer of 7 subunits arranged in a ring. Interacts with the chaperonin GroEL.</text>
</comment>
<dbReference type="InterPro" id="IPR020818">
    <property type="entry name" value="Chaperonin_GroES"/>
</dbReference>
<comment type="caution">
    <text evidence="5">The sequence shown here is derived from an EMBL/GenBank/DDBJ whole genome shotgun (WGS) entry which is preliminary data.</text>
</comment>
<comment type="similarity">
    <text evidence="1 3 4">Belongs to the GroES chaperonin family.</text>
</comment>
<sequence length="96" mass="10658">MNLKPLNDRVIVKPKEALEKSKGGVILPDTASKEKPIEGKVIAVGPGKMTDNGNRIPLEVKKDQNVIFSKYSGTEIKIDDENYLILREEDILAIIN</sequence>
<dbReference type="InterPro" id="IPR018369">
    <property type="entry name" value="Chaprnonin_Cpn10_CS"/>
</dbReference>
<dbReference type="NCBIfam" id="NF001534">
    <property type="entry name" value="PRK00364.2-5"/>
    <property type="match status" value="1"/>
</dbReference>
<dbReference type="PANTHER" id="PTHR10772:SF63">
    <property type="entry name" value="20 KDA CHAPERONIN, CHLOROPLASTIC"/>
    <property type="match status" value="1"/>
</dbReference>
<evidence type="ECO:0000313" key="5">
    <source>
        <dbReference type="EMBL" id="RCK79113.1"/>
    </source>
</evidence>
<dbReference type="PRINTS" id="PR00297">
    <property type="entry name" value="CHAPERONIN10"/>
</dbReference>
<dbReference type="Proteomes" id="UP000252355">
    <property type="component" value="Unassembled WGS sequence"/>
</dbReference>
<dbReference type="AlphaFoldDB" id="A0A367ZLX8"/>
<evidence type="ECO:0000256" key="3">
    <source>
        <dbReference type="HAMAP-Rule" id="MF_00580"/>
    </source>
</evidence>
<evidence type="ECO:0000313" key="6">
    <source>
        <dbReference type="Proteomes" id="UP000252355"/>
    </source>
</evidence>
<dbReference type="InterPro" id="IPR037124">
    <property type="entry name" value="Chaperonin_GroES_sf"/>
</dbReference>
<dbReference type="FunFam" id="2.30.33.40:FF:000001">
    <property type="entry name" value="10 kDa chaperonin"/>
    <property type="match status" value="1"/>
</dbReference>
<dbReference type="SUPFAM" id="SSF50129">
    <property type="entry name" value="GroES-like"/>
    <property type="match status" value="1"/>
</dbReference>
<dbReference type="Gene3D" id="2.30.33.40">
    <property type="entry name" value="GroES chaperonin"/>
    <property type="match status" value="1"/>
</dbReference>
<dbReference type="PROSITE" id="PS00681">
    <property type="entry name" value="CHAPERONINS_CPN10"/>
    <property type="match status" value="1"/>
</dbReference>
<dbReference type="PANTHER" id="PTHR10772">
    <property type="entry name" value="10 KDA HEAT SHOCK PROTEIN"/>
    <property type="match status" value="1"/>
</dbReference>
<dbReference type="GO" id="GO:0046872">
    <property type="term" value="F:metal ion binding"/>
    <property type="evidence" value="ECO:0007669"/>
    <property type="project" value="TreeGrafter"/>
</dbReference>
<name>A0A367ZLX8_9BACT</name>
<dbReference type="GO" id="GO:0005737">
    <property type="term" value="C:cytoplasm"/>
    <property type="evidence" value="ECO:0007669"/>
    <property type="project" value="UniProtKB-SubCell"/>
</dbReference>
<gene>
    <name evidence="3" type="primary">groES</name>
    <name evidence="3" type="synonym">groS</name>
    <name evidence="5" type="ORF">OZSIB_0455</name>
</gene>
<dbReference type="EMBL" id="QOQW01000016">
    <property type="protein sequence ID" value="RCK79113.1"/>
    <property type="molecule type" value="Genomic_DNA"/>
</dbReference>
<proteinExistence type="inferred from homology"/>
<dbReference type="InterPro" id="IPR011032">
    <property type="entry name" value="GroES-like_sf"/>
</dbReference>
<dbReference type="Pfam" id="PF00166">
    <property type="entry name" value="Cpn10"/>
    <property type="match status" value="1"/>
</dbReference>
<protein>
    <recommendedName>
        <fullName evidence="3">Co-chaperonin GroES</fullName>
    </recommendedName>
    <alternativeName>
        <fullName evidence="3">10 kDa chaperonin</fullName>
    </alternativeName>
    <alternativeName>
        <fullName evidence="3">Chaperonin-10</fullName>
        <shortName evidence="3">Cpn10</shortName>
    </alternativeName>
</protein>
<dbReference type="GO" id="GO:0051087">
    <property type="term" value="F:protein-folding chaperone binding"/>
    <property type="evidence" value="ECO:0007669"/>
    <property type="project" value="TreeGrafter"/>
</dbReference>
<comment type="subcellular location">
    <subcellularLocation>
        <location evidence="3">Cytoplasm</location>
    </subcellularLocation>
</comment>
<keyword evidence="2 3" id="KW-0143">Chaperone</keyword>
<evidence type="ECO:0000256" key="4">
    <source>
        <dbReference type="RuleBase" id="RU000535"/>
    </source>
</evidence>
<evidence type="ECO:0000256" key="1">
    <source>
        <dbReference type="ARBA" id="ARBA00006975"/>
    </source>
</evidence>
<comment type="function">
    <text evidence="3 4">Together with the chaperonin GroEL, plays an essential role in assisting protein folding. The GroEL-GroES system forms a nano-cage that allows encapsulation of the non-native substrate proteins and provides a physical environment optimized to promote and accelerate protein folding. GroES binds to the apical surface of the GroEL ring, thereby capping the opening of the GroEL channel.</text>
</comment>
<dbReference type="GO" id="GO:0051082">
    <property type="term" value="F:unfolded protein binding"/>
    <property type="evidence" value="ECO:0007669"/>
    <property type="project" value="TreeGrafter"/>
</dbReference>
<dbReference type="NCBIfam" id="NF001531">
    <property type="entry name" value="PRK00364.2-2"/>
    <property type="match status" value="1"/>
</dbReference>